<sequence>MWRALDPDDAKQDQARSSSTKLLPSGPMWHSTYLSKLDLYPAIASGHDVLMHAFRGCERVYLVPDTCDMP</sequence>
<dbReference type="EMBL" id="JAMKPW020000038">
    <property type="protein sequence ID" value="KAK8200840.1"/>
    <property type="molecule type" value="Genomic_DNA"/>
</dbReference>
<evidence type="ECO:0000313" key="1">
    <source>
        <dbReference type="EMBL" id="KAK8200840.1"/>
    </source>
</evidence>
<dbReference type="Proteomes" id="UP001320706">
    <property type="component" value="Unassembled WGS sequence"/>
</dbReference>
<keyword evidence="2" id="KW-1185">Reference proteome</keyword>
<accession>A0ACC3S7Q1</accession>
<gene>
    <name evidence="1" type="ORF">M8818_006157</name>
</gene>
<protein>
    <submittedName>
        <fullName evidence="1">Uncharacterized protein</fullName>
    </submittedName>
</protein>
<evidence type="ECO:0000313" key="2">
    <source>
        <dbReference type="Proteomes" id="UP001320706"/>
    </source>
</evidence>
<name>A0ACC3S7Q1_9PEZI</name>
<proteinExistence type="predicted"/>
<organism evidence="1 2">
    <name type="scientific">Zalaria obscura</name>
    <dbReference type="NCBI Taxonomy" id="2024903"/>
    <lineage>
        <taxon>Eukaryota</taxon>
        <taxon>Fungi</taxon>
        <taxon>Dikarya</taxon>
        <taxon>Ascomycota</taxon>
        <taxon>Pezizomycotina</taxon>
        <taxon>Dothideomycetes</taxon>
        <taxon>Dothideomycetidae</taxon>
        <taxon>Dothideales</taxon>
        <taxon>Zalariaceae</taxon>
        <taxon>Zalaria</taxon>
    </lineage>
</organism>
<comment type="caution">
    <text evidence="1">The sequence shown here is derived from an EMBL/GenBank/DDBJ whole genome shotgun (WGS) entry which is preliminary data.</text>
</comment>
<reference evidence="1" key="1">
    <citation type="submission" date="2024-02" db="EMBL/GenBank/DDBJ databases">
        <title>Metagenome Assembled Genome of Zalaria obscura JY119.</title>
        <authorList>
            <person name="Vighnesh L."/>
            <person name="Jagadeeshwari U."/>
            <person name="Venkata Ramana C."/>
            <person name="Sasikala C."/>
        </authorList>
    </citation>
    <scope>NUCLEOTIDE SEQUENCE</scope>
    <source>
        <strain evidence="1">JY119</strain>
    </source>
</reference>